<dbReference type="InterPro" id="IPR001075">
    <property type="entry name" value="NIF_FeS_clus_asmbl_NifU_C"/>
</dbReference>
<organism evidence="2 3">
    <name type="scientific">Candidatus Chromulinivorax destructor</name>
    <dbReference type="NCBI Taxonomy" id="2066483"/>
    <lineage>
        <taxon>Bacteria</taxon>
        <taxon>Candidatus Babelota</taxon>
        <taxon>Candidatus Babeliae</taxon>
        <taxon>Candidatus Babeliales</taxon>
        <taxon>Candidatus Chromulinivoraceae</taxon>
        <taxon>Candidatus Chromulinivorax</taxon>
    </lineage>
</organism>
<name>A0A345ZAX2_9BACT</name>
<dbReference type="GO" id="GO:0005506">
    <property type="term" value="F:iron ion binding"/>
    <property type="evidence" value="ECO:0007669"/>
    <property type="project" value="InterPro"/>
</dbReference>
<dbReference type="KEGG" id="cdes:C0J27_01600"/>
<dbReference type="GO" id="GO:0051536">
    <property type="term" value="F:iron-sulfur cluster binding"/>
    <property type="evidence" value="ECO:0007669"/>
    <property type="project" value="InterPro"/>
</dbReference>
<evidence type="ECO:0000313" key="2">
    <source>
        <dbReference type="EMBL" id="AXK60439.1"/>
    </source>
</evidence>
<feature type="domain" description="NIF system FeS cluster assembly NifU C-terminal" evidence="1">
    <location>
        <begin position="14"/>
        <end position="77"/>
    </location>
</feature>
<sequence length="81" mass="9223">MGLVDNNQLLVQVRQELEQMQPYVQSHGGEIELVCVKDYNVVIRLKGACDTCPLSFYTVTFGLEQRLQKTINPAIRIIVED</sequence>
<dbReference type="Gene3D" id="3.30.300.130">
    <property type="entry name" value="Fe-S cluster assembly (FSCA)"/>
    <property type="match status" value="1"/>
</dbReference>
<dbReference type="GO" id="GO:0016226">
    <property type="term" value="P:iron-sulfur cluster assembly"/>
    <property type="evidence" value="ECO:0007669"/>
    <property type="project" value="InterPro"/>
</dbReference>
<dbReference type="AlphaFoldDB" id="A0A345ZAX2"/>
<dbReference type="InterPro" id="IPR034904">
    <property type="entry name" value="FSCA_dom_sf"/>
</dbReference>
<dbReference type="RefSeq" id="WP_115585454.1">
    <property type="nucleotide sequence ID" value="NZ_CP025544.1"/>
</dbReference>
<accession>A0A345ZAX2</accession>
<proteinExistence type="predicted"/>
<keyword evidence="3" id="KW-1185">Reference proteome</keyword>
<dbReference type="OrthoDB" id="9796965at2"/>
<dbReference type="SUPFAM" id="SSF117916">
    <property type="entry name" value="Fe-S cluster assembly (FSCA) domain-like"/>
    <property type="match status" value="1"/>
</dbReference>
<dbReference type="Pfam" id="PF01106">
    <property type="entry name" value="NifU"/>
    <property type="match status" value="1"/>
</dbReference>
<evidence type="ECO:0000313" key="3">
    <source>
        <dbReference type="Proteomes" id="UP000254834"/>
    </source>
</evidence>
<dbReference type="Proteomes" id="UP000254834">
    <property type="component" value="Chromosome"/>
</dbReference>
<dbReference type="EMBL" id="CP025544">
    <property type="protein sequence ID" value="AXK60439.1"/>
    <property type="molecule type" value="Genomic_DNA"/>
</dbReference>
<gene>
    <name evidence="2" type="ORF">C0J27_01600</name>
</gene>
<reference evidence="2 3" key="1">
    <citation type="submission" date="2017-12" db="EMBL/GenBank/DDBJ databases">
        <title>Chromulinavorax destructans is a abundant pathogen of dominant heterotrophic picoflagllates.</title>
        <authorList>
            <person name="Deeg C.M."/>
            <person name="Zimmer M."/>
            <person name="Suttle C.A."/>
        </authorList>
    </citation>
    <scope>NUCLEOTIDE SEQUENCE [LARGE SCALE GENOMIC DNA]</scope>
    <source>
        <strain evidence="2 3">SeV1</strain>
    </source>
</reference>
<evidence type="ECO:0000259" key="1">
    <source>
        <dbReference type="Pfam" id="PF01106"/>
    </source>
</evidence>
<protein>
    <recommendedName>
        <fullName evidence="1">NIF system FeS cluster assembly NifU C-terminal domain-containing protein</fullName>
    </recommendedName>
</protein>